<evidence type="ECO:0000259" key="4">
    <source>
        <dbReference type="SMART" id="SM01350"/>
    </source>
</evidence>
<dbReference type="SUPFAM" id="SSF51735">
    <property type="entry name" value="NAD(P)-binding Rossmann-fold domains"/>
    <property type="match status" value="1"/>
</dbReference>
<comment type="caution">
    <text evidence="5">The sequence shown here is derived from an EMBL/GenBank/DDBJ whole genome shotgun (WGS) entry which is preliminary data.</text>
</comment>
<dbReference type="SUPFAM" id="SSF48179">
    <property type="entry name" value="6-phosphogluconate dehydrogenase C-terminal domain-like"/>
    <property type="match status" value="1"/>
</dbReference>
<evidence type="ECO:0000256" key="1">
    <source>
        <dbReference type="ARBA" id="ARBA00008419"/>
    </source>
</evidence>
<dbReference type="InterPro" id="IPR006183">
    <property type="entry name" value="Pgluconate_DH"/>
</dbReference>
<dbReference type="Proteomes" id="UP000273977">
    <property type="component" value="Unassembled WGS sequence"/>
</dbReference>
<dbReference type="GO" id="GO:0004616">
    <property type="term" value="F:phosphogluconate dehydrogenase (decarboxylating) activity"/>
    <property type="evidence" value="ECO:0007669"/>
    <property type="project" value="InterPro"/>
</dbReference>
<evidence type="ECO:0000313" key="5">
    <source>
        <dbReference type="EMBL" id="RPA65075.1"/>
    </source>
</evidence>
<dbReference type="Pfam" id="PF03446">
    <property type="entry name" value="NAD_binding_2"/>
    <property type="match status" value="1"/>
</dbReference>
<dbReference type="PRINTS" id="PR00076">
    <property type="entry name" value="6PGDHDRGNASE"/>
</dbReference>
<protein>
    <submittedName>
        <fullName evidence="5">NADP-dependent phosphogluconate dehydrogenase</fullName>
    </submittedName>
</protein>
<dbReference type="OrthoDB" id="9786703at2"/>
<dbReference type="Gene3D" id="3.40.50.720">
    <property type="entry name" value="NAD(P)-binding Rossmann-like Domain"/>
    <property type="match status" value="1"/>
</dbReference>
<dbReference type="GO" id="GO:0006098">
    <property type="term" value="P:pentose-phosphate shunt"/>
    <property type="evidence" value="ECO:0007669"/>
    <property type="project" value="InterPro"/>
</dbReference>
<comment type="similarity">
    <text evidence="1">Belongs to the 6-phosphogluconate dehydrogenase family.</text>
</comment>
<dbReference type="AlphaFoldDB" id="A0A3N4GS41"/>
<dbReference type="GO" id="GO:0050661">
    <property type="term" value="F:NADP binding"/>
    <property type="evidence" value="ECO:0007669"/>
    <property type="project" value="InterPro"/>
</dbReference>
<dbReference type="InterPro" id="IPR036291">
    <property type="entry name" value="NAD(P)-bd_dom_sf"/>
</dbReference>
<gene>
    <name evidence="5" type="ORF">EF384_01310</name>
</gene>
<dbReference type="InterPro" id="IPR006114">
    <property type="entry name" value="6PGDH_C"/>
</dbReference>
<keyword evidence="2" id="KW-0560">Oxidoreductase</keyword>
<proteinExistence type="inferred from homology"/>
<dbReference type="GO" id="GO:0019521">
    <property type="term" value="P:D-gluconate metabolic process"/>
    <property type="evidence" value="ECO:0007669"/>
    <property type="project" value="UniProtKB-KW"/>
</dbReference>
<evidence type="ECO:0000256" key="3">
    <source>
        <dbReference type="ARBA" id="ARBA00023064"/>
    </source>
</evidence>
<organism evidence="5 6">
    <name type="scientific">Aerococcus agrisoli</name>
    <dbReference type="NCBI Taxonomy" id="2487350"/>
    <lineage>
        <taxon>Bacteria</taxon>
        <taxon>Bacillati</taxon>
        <taxon>Bacillota</taxon>
        <taxon>Bacilli</taxon>
        <taxon>Lactobacillales</taxon>
        <taxon>Aerococcaceae</taxon>
        <taxon>Aerococcus</taxon>
    </lineage>
</organism>
<accession>A0A3N4GS41</accession>
<dbReference type="InterPro" id="IPR008927">
    <property type="entry name" value="6-PGluconate_DH-like_C_sf"/>
</dbReference>
<dbReference type="InterPro" id="IPR013328">
    <property type="entry name" value="6PGD_dom2"/>
</dbReference>
<dbReference type="PANTHER" id="PTHR11811">
    <property type="entry name" value="6-PHOSPHOGLUCONATE DEHYDROGENASE"/>
    <property type="match status" value="1"/>
</dbReference>
<dbReference type="RefSeq" id="WP_123779178.1">
    <property type="nucleotide sequence ID" value="NZ_RKMG01000002.1"/>
</dbReference>
<reference evidence="5 6" key="1">
    <citation type="submission" date="2018-11" db="EMBL/GenBank/DDBJ databases">
        <title>Aerococcus sp. SJQ22, whole genome shotgun sequence.</title>
        <authorList>
            <person name="Sun L."/>
            <person name="Gao X."/>
            <person name="Chen W."/>
            <person name="Huang K."/>
        </authorList>
    </citation>
    <scope>NUCLEOTIDE SEQUENCE [LARGE SCALE GENOMIC DNA]</scope>
    <source>
        <strain evidence="5 6">SJQ22</strain>
    </source>
</reference>
<keyword evidence="3" id="KW-0311">Gluconate utilization</keyword>
<dbReference type="EMBL" id="RKMG01000002">
    <property type="protein sequence ID" value="RPA65075.1"/>
    <property type="molecule type" value="Genomic_DNA"/>
</dbReference>
<evidence type="ECO:0000256" key="2">
    <source>
        <dbReference type="ARBA" id="ARBA00023002"/>
    </source>
</evidence>
<dbReference type="SMART" id="SM01350">
    <property type="entry name" value="6PGD"/>
    <property type="match status" value="1"/>
</dbReference>
<dbReference type="Pfam" id="PF00393">
    <property type="entry name" value="6PGD"/>
    <property type="match status" value="1"/>
</dbReference>
<sequence>MQITVVGLGKMGLNITKQMLDKGHQVNGFDINTSVRESFSHANLTYLDDLAVLKDASDKNLVLLLLPAGPITQGMIAQLAGTLKSGDTIVDFANAQYQVSIEAANQLAAVGIDYHDCGLSGGVHGARYGACMMLGGKETASKDLLALLSSLCVANGFQAYEGIGSGHYLKMVHNGIEYGMMQALAEGLELLKEQSHYQYDLAEVTGNWEFGSIIESALLSNIHAELAKDKELSSFTNQVAASGEAKWMIQEALEEEVAVPTIALSLMKRNASLKALSFSNQALSAMRYNFGGHKEF</sequence>
<dbReference type="Gene3D" id="1.10.1040.10">
    <property type="entry name" value="N-(1-d-carboxylethyl)-l-norvaline Dehydrogenase, domain 2"/>
    <property type="match status" value="1"/>
</dbReference>
<keyword evidence="6" id="KW-1185">Reference proteome</keyword>
<dbReference type="InterPro" id="IPR006115">
    <property type="entry name" value="6PGDH_NADP-bd"/>
</dbReference>
<dbReference type="NCBIfam" id="NF007161">
    <property type="entry name" value="PRK09599.1"/>
    <property type="match status" value="1"/>
</dbReference>
<feature type="domain" description="6-phosphogluconate dehydrogenase C-terminal" evidence="4">
    <location>
        <begin position="166"/>
        <end position="295"/>
    </location>
</feature>
<name>A0A3N4GS41_9LACT</name>
<evidence type="ECO:0000313" key="6">
    <source>
        <dbReference type="Proteomes" id="UP000273977"/>
    </source>
</evidence>